<sequence>MSYYKKMMGKNIYLAPIDPRETDSFIKWMNDRAVAEPFGEYGNTISSKDDLKWIYEPPAHMQRYAIVLTEDDELIGSISIHNIDHLNRNAFLGIFIGDEKHRGRGYGREAIGLVLEYGFKTLNLHNIMLSVHADNHAGIACYKKAGFREDGRLREWVYKDGRYVDKLYMSIMEHEFLN</sequence>
<dbReference type="Proteomes" id="UP000196710">
    <property type="component" value="Chromosome"/>
</dbReference>
<dbReference type="RefSeq" id="WP_066535983.1">
    <property type="nucleotide sequence ID" value="NZ_CAJTCQ010000002.1"/>
</dbReference>
<dbReference type="InterPro" id="IPR000182">
    <property type="entry name" value="GNAT_dom"/>
</dbReference>
<evidence type="ECO:0000313" key="4">
    <source>
        <dbReference type="Proteomes" id="UP000196710"/>
    </source>
</evidence>
<name>A0A1Z2XMK1_9FIRM</name>
<evidence type="ECO:0000313" key="5">
    <source>
        <dbReference type="Proteomes" id="UP000596035"/>
    </source>
</evidence>
<dbReference type="AlphaFoldDB" id="A0A1Z2XMK1"/>
<protein>
    <submittedName>
        <fullName evidence="2 3">N-acetyltransferase</fullName>
    </submittedName>
</protein>
<dbReference type="Gene3D" id="3.40.630.30">
    <property type="match status" value="1"/>
</dbReference>
<evidence type="ECO:0000313" key="3">
    <source>
        <dbReference type="EMBL" id="QQR28957.1"/>
    </source>
</evidence>
<reference evidence="2" key="1">
    <citation type="journal article" date="2017" name="Genome Announc.">
        <title>High-Quality Whole-Genome Sequences of the Oligo-Mouse-Microbiota Bacterial Community.</title>
        <authorList>
            <person name="Garzetti D."/>
            <person name="Brugiroux S."/>
            <person name="Bunk B."/>
            <person name="Pukall R."/>
            <person name="McCoy K.D."/>
            <person name="Macpherson A.J."/>
            <person name="Stecher B."/>
        </authorList>
    </citation>
    <scope>NUCLEOTIDE SEQUENCE</scope>
    <source>
        <strain evidence="2">KB18</strain>
    </source>
</reference>
<dbReference type="GO" id="GO:0016747">
    <property type="term" value="F:acyltransferase activity, transferring groups other than amino-acyl groups"/>
    <property type="evidence" value="ECO:0007669"/>
    <property type="project" value="InterPro"/>
</dbReference>
<dbReference type="SUPFAM" id="SSF55729">
    <property type="entry name" value="Acyl-CoA N-acyltransferases (Nat)"/>
    <property type="match status" value="1"/>
</dbReference>
<dbReference type="PROSITE" id="PS51186">
    <property type="entry name" value="GNAT"/>
    <property type="match status" value="1"/>
</dbReference>
<reference evidence="4" key="2">
    <citation type="submission" date="2017-05" db="EMBL/GenBank/DDBJ databases">
        <title>Improved OligoMM genomes.</title>
        <authorList>
            <person name="Garzetti D."/>
        </authorList>
    </citation>
    <scope>NUCLEOTIDE SEQUENCE [LARGE SCALE GENOMIC DNA]</scope>
    <source>
        <strain evidence="4">KB18</strain>
    </source>
</reference>
<evidence type="ECO:0000259" key="1">
    <source>
        <dbReference type="PROSITE" id="PS51186"/>
    </source>
</evidence>
<dbReference type="KEGG" id="amur:ADH66_02695"/>
<proteinExistence type="predicted"/>
<organism evidence="3 5">
    <name type="scientific">Acutalibacter muris</name>
    <dbReference type="NCBI Taxonomy" id="1796620"/>
    <lineage>
        <taxon>Bacteria</taxon>
        <taxon>Bacillati</taxon>
        <taxon>Bacillota</taxon>
        <taxon>Clostridia</taxon>
        <taxon>Eubacteriales</taxon>
        <taxon>Acutalibacteraceae</taxon>
        <taxon>Acutalibacter</taxon>
    </lineage>
</organism>
<keyword evidence="4" id="KW-1185">Reference proteome</keyword>
<dbReference type="PANTHER" id="PTHR43415:SF3">
    <property type="entry name" value="GNAT-FAMILY ACETYLTRANSFERASE"/>
    <property type="match status" value="1"/>
</dbReference>
<gene>
    <name evidence="2" type="ORF">ADH66_02695</name>
    <name evidence="3" type="ORF">I5Q82_12745</name>
</gene>
<dbReference type="Proteomes" id="UP000596035">
    <property type="component" value="Chromosome"/>
</dbReference>
<feature type="domain" description="N-acetyltransferase" evidence="1">
    <location>
        <begin position="12"/>
        <end position="170"/>
    </location>
</feature>
<accession>A0A1Z2XMK1</accession>
<evidence type="ECO:0000313" key="2">
    <source>
        <dbReference type="EMBL" id="ASB39663.1"/>
    </source>
</evidence>
<dbReference type="EMBL" id="CP021422">
    <property type="protein sequence ID" value="ASB39663.1"/>
    <property type="molecule type" value="Genomic_DNA"/>
</dbReference>
<dbReference type="Pfam" id="PF13302">
    <property type="entry name" value="Acetyltransf_3"/>
    <property type="match status" value="1"/>
</dbReference>
<dbReference type="InterPro" id="IPR016181">
    <property type="entry name" value="Acyl_CoA_acyltransferase"/>
</dbReference>
<dbReference type="EMBL" id="CP065321">
    <property type="protein sequence ID" value="QQR28957.1"/>
    <property type="molecule type" value="Genomic_DNA"/>
</dbReference>
<dbReference type="CDD" id="cd04301">
    <property type="entry name" value="NAT_SF"/>
    <property type="match status" value="1"/>
</dbReference>
<dbReference type="PANTHER" id="PTHR43415">
    <property type="entry name" value="SPERMIDINE N(1)-ACETYLTRANSFERASE"/>
    <property type="match status" value="1"/>
</dbReference>
<reference evidence="3 5" key="3">
    <citation type="submission" date="2020-11" db="EMBL/GenBank/DDBJ databases">
        <title>Closed and high quality bacterial genomes of the OMM12 community.</title>
        <authorList>
            <person name="Marbouty M."/>
            <person name="Lamy-Besnier Q."/>
            <person name="Debarbieux L."/>
            <person name="Koszul R."/>
        </authorList>
    </citation>
    <scope>NUCLEOTIDE SEQUENCE [LARGE SCALE GENOMIC DNA]</scope>
    <source>
        <strain evidence="3 5">KB18</strain>
    </source>
</reference>